<keyword evidence="3" id="KW-1185">Reference proteome</keyword>
<dbReference type="Proteomes" id="UP000242501">
    <property type="component" value="Unassembled WGS sequence"/>
</dbReference>
<evidence type="ECO:0000256" key="1">
    <source>
        <dbReference type="SAM" id="SignalP"/>
    </source>
</evidence>
<evidence type="ECO:0000313" key="2">
    <source>
        <dbReference type="EMBL" id="SDB80830.1"/>
    </source>
</evidence>
<dbReference type="STRING" id="1219383.SAMN05421733_1019"/>
<evidence type="ECO:0000313" key="3">
    <source>
        <dbReference type="Proteomes" id="UP000242501"/>
    </source>
</evidence>
<protein>
    <submittedName>
        <fullName evidence="2">Uncharacterized protein</fullName>
    </submittedName>
</protein>
<reference evidence="3" key="1">
    <citation type="submission" date="2016-09" db="EMBL/GenBank/DDBJ databases">
        <authorList>
            <person name="Varghese N."/>
            <person name="Submissions S."/>
        </authorList>
    </citation>
    <scope>NUCLEOTIDE SEQUENCE [LARGE SCALE GENOMIC DNA]</scope>
    <source>
        <strain evidence="3">ANC 4422</strain>
    </source>
</reference>
<proteinExistence type="predicted"/>
<organism evidence="2 3">
    <name type="scientific">Acinetobacter boissieri</name>
    <dbReference type="NCBI Taxonomy" id="1219383"/>
    <lineage>
        <taxon>Bacteria</taxon>
        <taxon>Pseudomonadati</taxon>
        <taxon>Pseudomonadota</taxon>
        <taxon>Gammaproteobacteria</taxon>
        <taxon>Moraxellales</taxon>
        <taxon>Moraxellaceae</taxon>
        <taxon>Acinetobacter</taxon>
    </lineage>
</organism>
<dbReference type="RefSeq" id="WP_092746289.1">
    <property type="nucleotide sequence ID" value="NZ_FMYL01000001.1"/>
</dbReference>
<dbReference type="EMBL" id="FMYL01000001">
    <property type="protein sequence ID" value="SDB80830.1"/>
    <property type="molecule type" value="Genomic_DNA"/>
</dbReference>
<dbReference type="AlphaFoldDB" id="A0A1G6GFV0"/>
<accession>A0A1G6GFV0</accession>
<keyword evidence="1" id="KW-0732">Signal</keyword>
<gene>
    <name evidence="2" type="ORF">SAMN05421733_1019</name>
</gene>
<sequence length="120" mass="12424">MMMKIKHGLVASLIMASTVAIAAPTEPFTTTVGNVKAAMGPQLAEATSKGNTLTIISPRTGISYTLDNTEGRTVILQTDAIAAANNVTAKKIIAQNSAVSETSQLNAEKALIDLSAQLNP</sequence>
<feature type="chain" id="PRO_5017300652" evidence="1">
    <location>
        <begin position="23"/>
        <end position="120"/>
    </location>
</feature>
<dbReference type="OrthoDB" id="6695178at2"/>
<name>A0A1G6GFV0_9GAMM</name>
<feature type="signal peptide" evidence="1">
    <location>
        <begin position="1"/>
        <end position="22"/>
    </location>
</feature>